<reference evidence="2" key="3">
    <citation type="submission" date="2021-05" db="UniProtKB">
        <authorList>
            <consortium name="EnsemblPlants"/>
        </authorList>
    </citation>
    <scope>IDENTIFICATION</scope>
    <source>
        <strain evidence="2">cv. B73</strain>
    </source>
</reference>
<evidence type="ECO:0000313" key="3">
    <source>
        <dbReference type="Proteomes" id="UP000007305"/>
    </source>
</evidence>
<protein>
    <submittedName>
        <fullName evidence="2">Uncharacterized protein</fullName>
    </submittedName>
</protein>
<organism evidence="2 3">
    <name type="scientific">Zea mays</name>
    <name type="common">Maize</name>
    <dbReference type="NCBI Taxonomy" id="4577"/>
    <lineage>
        <taxon>Eukaryota</taxon>
        <taxon>Viridiplantae</taxon>
        <taxon>Streptophyta</taxon>
        <taxon>Embryophyta</taxon>
        <taxon>Tracheophyta</taxon>
        <taxon>Spermatophyta</taxon>
        <taxon>Magnoliopsida</taxon>
        <taxon>Liliopsida</taxon>
        <taxon>Poales</taxon>
        <taxon>Poaceae</taxon>
        <taxon>PACMAD clade</taxon>
        <taxon>Panicoideae</taxon>
        <taxon>Andropogonodae</taxon>
        <taxon>Andropogoneae</taxon>
        <taxon>Tripsacinae</taxon>
        <taxon>Zea</taxon>
    </lineage>
</organism>
<feature type="compositionally biased region" description="Gly residues" evidence="1">
    <location>
        <begin position="91"/>
        <end position="101"/>
    </location>
</feature>
<feature type="compositionally biased region" description="Pro residues" evidence="1">
    <location>
        <begin position="60"/>
        <end position="72"/>
    </location>
</feature>
<keyword evidence="3" id="KW-1185">Reference proteome</keyword>
<evidence type="ECO:0000256" key="1">
    <source>
        <dbReference type="SAM" id="MobiDB-lite"/>
    </source>
</evidence>
<name>A0A804RIE7_MAIZE</name>
<reference evidence="2" key="2">
    <citation type="submission" date="2019-07" db="EMBL/GenBank/DDBJ databases">
        <authorList>
            <person name="Seetharam A."/>
            <person name="Woodhouse M."/>
            <person name="Cannon E."/>
        </authorList>
    </citation>
    <scope>NUCLEOTIDE SEQUENCE [LARGE SCALE GENOMIC DNA]</scope>
    <source>
        <strain evidence="2">cv. B73</strain>
    </source>
</reference>
<proteinExistence type="predicted"/>
<dbReference type="EnsemblPlants" id="Zm00001eb423390_T001">
    <property type="protein sequence ID" value="Zm00001eb423390_P001"/>
    <property type="gene ID" value="Zm00001eb423390"/>
</dbReference>
<reference evidence="3" key="1">
    <citation type="journal article" date="2009" name="Science">
        <title>The B73 maize genome: complexity, diversity, and dynamics.</title>
        <authorList>
            <person name="Schnable P.S."/>
            <person name="Ware D."/>
            <person name="Fulton R.S."/>
            <person name="Stein J.C."/>
            <person name="Wei F."/>
            <person name="Pasternak S."/>
            <person name="Liang C."/>
            <person name="Zhang J."/>
            <person name="Fulton L."/>
            <person name="Graves T.A."/>
            <person name="Minx P."/>
            <person name="Reily A.D."/>
            <person name="Courtney L."/>
            <person name="Kruchowski S.S."/>
            <person name="Tomlinson C."/>
            <person name="Strong C."/>
            <person name="Delehaunty K."/>
            <person name="Fronick C."/>
            <person name="Courtney B."/>
            <person name="Rock S.M."/>
            <person name="Belter E."/>
            <person name="Du F."/>
            <person name="Kim K."/>
            <person name="Abbott R.M."/>
            <person name="Cotton M."/>
            <person name="Levy A."/>
            <person name="Marchetto P."/>
            <person name="Ochoa K."/>
            <person name="Jackson S.M."/>
            <person name="Gillam B."/>
            <person name="Chen W."/>
            <person name="Yan L."/>
            <person name="Higginbotham J."/>
            <person name="Cardenas M."/>
            <person name="Waligorski J."/>
            <person name="Applebaum E."/>
            <person name="Phelps L."/>
            <person name="Falcone J."/>
            <person name="Kanchi K."/>
            <person name="Thane T."/>
            <person name="Scimone A."/>
            <person name="Thane N."/>
            <person name="Henke J."/>
            <person name="Wang T."/>
            <person name="Ruppert J."/>
            <person name="Shah N."/>
            <person name="Rotter K."/>
            <person name="Hodges J."/>
            <person name="Ingenthron E."/>
            <person name="Cordes M."/>
            <person name="Kohlberg S."/>
            <person name="Sgro J."/>
            <person name="Delgado B."/>
            <person name="Mead K."/>
            <person name="Chinwalla A."/>
            <person name="Leonard S."/>
            <person name="Crouse K."/>
            <person name="Collura K."/>
            <person name="Kudrna D."/>
            <person name="Currie J."/>
            <person name="He R."/>
            <person name="Angelova A."/>
            <person name="Rajasekar S."/>
            <person name="Mueller T."/>
            <person name="Lomeli R."/>
            <person name="Scara G."/>
            <person name="Ko A."/>
            <person name="Delaney K."/>
            <person name="Wissotski M."/>
            <person name="Lopez G."/>
            <person name="Campos D."/>
            <person name="Braidotti M."/>
            <person name="Ashley E."/>
            <person name="Golser W."/>
            <person name="Kim H."/>
            <person name="Lee S."/>
            <person name="Lin J."/>
            <person name="Dujmic Z."/>
            <person name="Kim W."/>
            <person name="Talag J."/>
            <person name="Zuccolo A."/>
            <person name="Fan C."/>
            <person name="Sebastian A."/>
            <person name="Kramer M."/>
            <person name="Spiegel L."/>
            <person name="Nascimento L."/>
            <person name="Zutavern T."/>
            <person name="Miller B."/>
            <person name="Ambroise C."/>
            <person name="Muller S."/>
            <person name="Spooner W."/>
            <person name="Narechania A."/>
            <person name="Ren L."/>
            <person name="Wei S."/>
            <person name="Kumari S."/>
            <person name="Faga B."/>
            <person name="Levy M.J."/>
            <person name="McMahan L."/>
            <person name="Van Buren P."/>
            <person name="Vaughn M.W."/>
            <person name="Ying K."/>
            <person name="Yeh C.-T."/>
            <person name="Emrich S.J."/>
            <person name="Jia Y."/>
            <person name="Kalyanaraman A."/>
            <person name="Hsia A.-P."/>
            <person name="Barbazuk W.B."/>
            <person name="Baucom R.S."/>
            <person name="Brutnell T.P."/>
            <person name="Carpita N.C."/>
            <person name="Chaparro C."/>
            <person name="Chia J.-M."/>
            <person name="Deragon J.-M."/>
            <person name="Estill J.C."/>
            <person name="Fu Y."/>
            <person name="Jeddeloh J.A."/>
            <person name="Han Y."/>
            <person name="Lee H."/>
            <person name="Li P."/>
            <person name="Lisch D.R."/>
            <person name="Liu S."/>
            <person name="Liu Z."/>
            <person name="Nagel D.H."/>
            <person name="McCann M.C."/>
            <person name="SanMiguel P."/>
            <person name="Myers A.M."/>
            <person name="Nettleton D."/>
            <person name="Nguyen J."/>
            <person name="Penning B.W."/>
            <person name="Ponnala L."/>
            <person name="Schneider K.L."/>
            <person name="Schwartz D.C."/>
            <person name="Sharma A."/>
            <person name="Soderlund C."/>
            <person name="Springer N.M."/>
            <person name="Sun Q."/>
            <person name="Wang H."/>
            <person name="Waterman M."/>
            <person name="Westerman R."/>
            <person name="Wolfgruber T.K."/>
            <person name="Yang L."/>
            <person name="Yu Y."/>
            <person name="Zhang L."/>
            <person name="Zhou S."/>
            <person name="Zhu Q."/>
            <person name="Bennetzen J.L."/>
            <person name="Dawe R.K."/>
            <person name="Jiang J."/>
            <person name="Jiang N."/>
            <person name="Presting G.G."/>
            <person name="Wessler S.R."/>
            <person name="Aluru S."/>
            <person name="Martienssen R.A."/>
            <person name="Clifton S.W."/>
            <person name="McCombie W.R."/>
            <person name="Wing R.A."/>
            <person name="Wilson R.K."/>
        </authorList>
    </citation>
    <scope>NUCLEOTIDE SEQUENCE [LARGE SCALE GENOMIC DNA]</scope>
    <source>
        <strain evidence="3">cv. B73</strain>
    </source>
</reference>
<accession>A0A804RIE7</accession>
<dbReference type="AlphaFoldDB" id="A0A804RIE7"/>
<dbReference type="InParanoid" id="A0A804RIE7"/>
<feature type="region of interest" description="Disordered" evidence="1">
    <location>
        <begin position="1"/>
        <end position="104"/>
    </location>
</feature>
<feature type="compositionally biased region" description="Basic residues" evidence="1">
    <location>
        <begin position="32"/>
        <end position="49"/>
    </location>
</feature>
<feature type="compositionally biased region" description="Basic and acidic residues" evidence="1">
    <location>
        <begin position="18"/>
        <end position="27"/>
    </location>
</feature>
<dbReference type="Proteomes" id="UP000007305">
    <property type="component" value="Chromosome 10"/>
</dbReference>
<evidence type="ECO:0000313" key="2">
    <source>
        <dbReference type="EnsemblPlants" id="Zm00001eb423390_P001"/>
    </source>
</evidence>
<dbReference type="Gramene" id="Zm00001eb423390_T001">
    <property type="protein sequence ID" value="Zm00001eb423390_P001"/>
    <property type="gene ID" value="Zm00001eb423390"/>
</dbReference>
<sequence>MLHRSRQLRPSRPPAVPRDGDEGRGEVALHVGPRRVRLARAARARRQRRHAELGEAPRRAPQPPPEPGPGPAPARAAAEPDDVHLAAAGQAEGGVRGGGGAAWQDHGARGWRRSFFPHCLFCCAALRSSRLSRASLPCVYIKGGSREGDTRSGWAGKPARVDQHSAERVFVFVR</sequence>